<feature type="domain" description="Carrier" evidence="5">
    <location>
        <begin position="38"/>
        <end position="113"/>
    </location>
</feature>
<dbReference type="InterPro" id="IPR050091">
    <property type="entry name" value="PKS_NRPS_Biosynth_Enz"/>
</dbReference>
<dbReference type="Pfam" id="PF00550">
    <property type="entry name" value="PP-binding"/>
    <property type="match status" value="1"/>
</dbReference>
<protein>
    <recommendedName>
        <fullName evidence="5">Carrier domain-containing protein</fullName>
    </recommendedName>
</protein>
<evidence type="ECO:0000313" key="7">
    <source>
        <dbReference type="Proteomes" id="UP000298111"/>
    </source>
</evidence>
<dbReference type="InterPro" id="IPR009081">
    <property type="entry name" value="PP-bd_ACP"/>
</dbReference>
<dbReference type="Gene3D" id="1.10.1200.10">
    <property type="entry name" value="ACP-like"/>
    <property type="match status" value="1"/>
</dbReference>
<comment type="caution">
    <text evidence="6">The sequence shown here is derived from an EMBL/GenBank/DDBJ whole genome shotgun (WGS) entry which is preliminary data.</text>
</comment>
<dbReference type="GO" id="GO:0017000">
    <property type="term" value="P:antibiotic biosynthetic process"/>
    <property type="evidence" value="ECO:0007669"/>
    <property type="project" value="UniProtKB-ARBA"/>
</dbReference>
<dbReference type="PROSITE" id="PS50075">
    <property type="entry name" value="CARRIER"/>
    <property type="match status" value="1"/>
</dbReference>
<evidence type="ECO:0000313" key="6">
    <source>
        <dbReference type="EMBL" id="TGG74797.1"/>
    </source>
</evidence>
<dbReference type="PANTHER" id="PTHR43775:SF51">
    <property type="entry name" value="INACTIVE PHENOLPHTHIOCEROL SYNTHESIS POLYKETIDE SYNTHASE TYPE I PKS1-RELATED"/>
    <property type="match status" value="1"/>
</dbReference>
<dbReference type="AlphaFoldDB" id="A0A8H1QJJ6"/>
<dbReference type="FunFam" id="1.10.1200.10:FF:000007">
    <property type="entry name" value="Probable polyketide synthase pks17"/>
    <property type="match status" value="1"/>
</dbReference>
<keyword evidence="3" id="KW-0808">Transferase</keyword>
<dbReference type="InterPro" id="IPR006162">
    <property type="entry name" value="Ppantetheine_attach_site"/>
</dbReference>
<organism evidence="6 7">
    <name type="scientific">Streptomyces albus</name>
    <dbReference type="NCBI Taxonomy" id="1888"/>
    <lineage>
        <taxon>Bacteria</taxon>
        <taxon>Bacillati</taxon>
        <taxon>Actinomycetota</taxon>
        <taxon>Actinomycetes</taxon>
        <taxon>Kitasatosporales</taxon>
        <taxon>Streptomycetaceae</taxon>
        <taxon>Streptomyces</taxon>
    </lineage>
</organism>
<dbReference type="PROSITE" id="PS00012">
    <property type="entry name" value="PHOSPHOPANTETHEINE"/>
    <property type="match status" value="1"/>
</dbReference>
<name>A0A8H1QJJ6_9ACTN</name>
<keyword evidence="1" id="KW-0596">Phosphopantetheine</keyword>
<dbReference type="SMART" id="SM00823">
    <property type="entry name" value="PKS_PP"/>
    <property type="match status" value="1"/>
</dbReference>
<dbReference type="InterPro" id="IPR036736">
    <property type="entry name" value="ACP-like_sf"/>
</dbReference>
<dbReference type="GO" id="GO:0006633">
    <property type="term" value="P:fatty acid biosynthetic process"/>
    <property type="evidence" value="ECO:0007669"/>
    <property type="project" value="TreeGrafter"/>
</dbReference>
<dbReference type="GO" id="GO:0031177">
    <property type="term" value="F:phosphopantetheine binding"/>
    <property type="evidence" value="ECO:0007669"/>
    <property type="project" value="InterPro"/>
</dbReference>
<dbReference type="GO" id="GO:0004312">
    <property type="term" value="F:fatty acid synthase activity"/>
    <property type="evidence" value="ECO:0007669"/>
    <property type="project" value="TreeGrafter"/>
</dbReference>
<evidence type="ECO:0000259" key="5">
    <source>
        <dbReference type="PROSITE" id="PS50075"/>
    </source>
</evidence>
<dbReference type="InterPro" id="IPR020806">
    <property type="entry name" value="PKS_PP-bd"/>
</dbReference>
<evidence type="ECO:0000256" key="3">
    <source>
        <dbReference type="ARBA" id="ARBA00022679"/>
    </source>
</evidence>
<proteinExistence type="predicted"/>
<dbReference type="EMBL" id="RCIY01000120">
    <property type="protein sequence ID" value="TGG74797.1"/>
    <property type="molecule type" value="Genomic_DNA"/>
</dbReference>
<gene>
    <name evidence="6" type="ORF">D8771_33835</name>
</gene>
<dbReference type="PANTHER" id="PTHR43775">
    <property type="entry name" value="FATTY ACID SYNTHASE"/>
    <property type="match status" value="1"/>
</dbReference>
<keyword evidence="2" id="KW-0597">Phosphoprotein</keyword>
<evidence type="ECO:0000256" key="2">
    <source>
        <dbReference type="ARBA" id="ARBA00022553"/>
    </source>
</evidence>
<evidence type="ECO:0000256" key="4">
    <source>
        <dbReference type="ARBA" id="ARBA00023268"/>
    </source>
</evidence>
<accession>A0A8H1QJJ6</accession>
<evidence type="ECO:0000256" key="1">
    <source>
        <dbReference type="ARBA" id="ARBA00022450"/>
    </source>
</evidence>
<dbReference type="Proteomes" id="UP000298111">
    <property type="component" value="Unassembled WGS sequence"/>
</dbReference>
<sequence>MLRGLLRGRGRPAAASAEAKAAAPADRFVALAGAQRKRALLDLVRSEAALVLAYQGPELVDVEAGFLDLGFDSLSAVELRNRLSRQTGLTLPATVLFDHPTPGALATHLHEVFPSDGERALAPVLTELEKLDANLPDLAADDALRGRLENRLRTLLDKLAGPDAAGATAPPPGGPGDDAVIDNLDAASDDEIFRFLDELDT</sequence>
<dbReference type="SMART" id="SM01294">
    <property type="entry name" value="PKS_PP_betabranch"/>
    <property type="match status" value="1"/>
</dbReference>
<reference evidence="6 7" key="1">
    <citation type="submission" date="2018-10" db="EMBL/GenBank/DDBJ databases">
        <title>Isolation of pseudouridimycin from Streptomyces albus DSM 40763.</title>
        <authorList>
            <person name="Rosenqvist P."/>
            <person name="Metsae-Ketelae M."/>
            <person name="Virta P."/>
        </authorList>
    </citation>
    <scope>NUCLEOTIDE SEQUENCE [LARGE SCALE GENOMIC DNA]</scope>
    <source>
        <strain evidence="6 7">DSM 40763</strain>
    </source>
</reference>
<dbReference type="SUPFAM" id="SSF47336">
    <property type="entry name" value="ACP-like"/>
    <property type="match status" value="1"/>
</dbReference>
<keyword evidence="4" id="KW-0511">Multifunctional enzyme</keyword>